<keyword evidence="1" id="KW-0812">Transmembrane</keyword>
<keyword evidence="1" id="KW-0472">Membrane</keyword>
<proteinExistence type="predicted"/>
<keyword evidence="1" id="KW-1133">Transmembrane helix</keyword>
<dbReference type="EMBL" id="AF459992">
    <property type="protein sequence ID" value="AAM52269.1"/>
    <property type="molecule type" value="Genomic_DNA"/>
</dbReference>
<organism evidence="2">
    <name type="scientific">Parasenecio adenostyloides</name>
    <dbReference type="NCBI Taxonomy" id="189222"/>
    <lineage>
        <taxon>Eukaryota</taxon>
        <taxon>Viridiplantae</taxon>
        <taxon>Streptophyta</taxon>
        <taxon>Embryophyta</taxon>
        <taxon>Tracheophyta</taxon>
        <taxon>Spermatophyta</taxon>
        <taxon>Magnoliopsida</taxon>
        <taxon>eudicotyledons</taxon>
        <taxon>Gunneridae</taxon>
        <taxon>Pentapetalae</taxon>
        <taxon>asterids</taxon>
        <taxon>campanulids</taxon>
        <taxon>Asterales</taxon>
        <taxon>Asteraceae</taxon>
        <taxon>Asteroideae</taxon>
        <taxon>Senecioneae</taxon>
        <taxon>Tussilagininae</taxon>
        <taxon>Parasenecio</taxon>
    </lineage>
</organism>
<keyword evidence="2" id="KW-0934">Plastid</keyword>
<keyword evidence="2" id="KW-0150">Chloroplast</keyword>
<feature type="transmembrane region" description="Helical" evidence="1">
    <location>
        <begin position="6"/>
        <end position="25"/>
    </location>
</feature>
<reference evidence="2" key="1">
    <citation type="journal article" date="2002" name="Am. J. Bot.">
        <title>Tackling speciose genera: species composition and phylogenetic position of Senecio sect. Jacobaea (Asteraceae) based onplastid and nrDNA sequences.</title>
        <authorList>
            <person name="Pelser P.B."/>
            <person name="Gravendeel B."/>
            <person name="van der Meijden R."/>
        </authorList>
    </citation>
    <scope>NUCLEOTIDE SEQUENCE</scope>
</reference>
<name>Q8MDN8_9ASTR</name>
<protein>
    <submittedName>
        <fullName evidence="2">Maturase K</fullName>
    </submittedName>
</protein>
<evidence type="ECO:0000313" key="2">
    <source>
        <dbReference type="EMBL" id="AAM52269.1"/>
    </source>
</evidence>
<sequence>ISQIMILLSALAVYTEIFLIIIVDLQKKRVCIA</sequence>
<feature type="non-terminal residue" evidence="2">
    <location>
        <position position="1"/>
    </location>
</feature>
<evidence type="ECO:0000256" key="1">
    <source>
        <dbReference type="SAM" id="Phobius"/>
    </source>
</evidence>
<geneLocation type="chloroplast" evidence="2"/>
<accession>Q8MDN8</accession>
<gene>
    <name evidence="2" type="primary">matK</name>
</gene>
<dbReference type="AlphaFoldDB" id="Q8MDN8"/>